<comment type="subunit">
    <text evidence="3">Homodimer.</text>
</comment>
<dbReference type="SUPFAM" id="SSF55909">
    <property type="entry name" value="Pentein"/>
    <property type="match status" value="1"/>
</dbReference>
<gene>
    <name evidence="3 5" type="primary">astB</name>
    <name evidence="5" type="ORF">OFY17_02935</name>
</gene>
<protein>
    <recommendedName>
        <fullName evidence="3 4">N-succinylarginine dihydrolase</fullName>
        <ecNumber evidence="3 4">3.5.3.23</ecNumber>
    </recommendedName>
</protein>
<feature type="binding site" evidence="3">
    <location>
        <begin position="18"/>
        <end position="27"/>
    </location>
    <ligand>
        <name>substrate</name>
    </ligand>
</feature>
<feature type="active site" evidence="3">
    <location>
        <position position="249"/>
    </location>
</feature>
<dbReference type="Proteomes" id="UP001209713">
    <property type="component" value="Unassembled WGS sequence"/>
</dbReference>
<evidence type="ECO:0000256" key="3">
    <source>
        <dbReference type="HAMAP-Rule" id="MF_01172"/>
    </source>
</evidence>
<feature type="active site" evidence="3">
    <location>
        <position position="173"/>
    </location>
</feature>
<dbReference type="RefSeq" id="WP_263529204.1">
    <property type="nucleotide sequence ID" value="NZ_JAOVZB010000001.1"/>
</dbReference>
<evidence type="ECO:0000256" key="2">
    <source>
        <dbReference type="ARBA" id="ARBA00022801"/>
    </source>
</evidence>
<dbReference type="NCBIfam" id="TIGR03241">
    <property type="entry name" value="arg_catab_astB"/>
    <property type="match status" value="1"/>
</dbReference>
<comment type="function">
    <text evidence="3">Catalyzes the hydrolysis of N(2)-succinylarginine into N(2)-succinylornithine, ammonia and CO(2).</text>
</comment>
<evidence type="ECO:0000313" key="6">
    <source>
        <dbReference type="Proteomes" id="UP001209713"/>
    </source>
</evidence>
<organism evidence="5 6">
    <name type="scientific">Marinomonas sargassi</name>
    <dbReference type="NCBI Taxonomy" id="2984494"/>
    <lineage>
        <taxon>Bacteria</taxon>
        <taxon>Pseudomonadati</taxon>
        <taxon>Pseudomonadota</taxon>
        <taxon>Gammaproteobacteria</taxon>
        <taxon>Oceanospirillales</taxon>
        <taxon>Oceanospirillaceae</taxon>
        <taxon>Marinomonas</taxon>
    </lineage>
</organism>
<feature type="binding site" evidence="3">
    <location>
        <position position="251"/>
    </location>
    <ligand>
        <name>substrate</name>
    </ligand>
</feature>
<dbReference type="HAMAP" id="MF_01172">
    <property type="entry name" value="AstB"/>
    <property type="match status" value="1"/>
</dbReference>
<feature type="active site" description="Nucleophile" evidence="3">
    <location>
        <position position="368"/>
    </location>
</feature>
<dbReference type="EMBL" id="JAOVZB010000001">
    <property type="protein sequence ID" value="MCV2401832.1"/>
    <property type="molecule type" value="Genomic_DNA"/>
</dbReference>
<dbReference type="InterPro" id="IPR007079">
    <property type="entry name" value="SuccinylArg_d-Hdrlase_AstB"/>
</dbReference>
<dbReference type="Pfam" id="PF04996">
    <property type="entry name" value="AstB"/>
    <property type="match status" value="1"/>
</dbReference>
<comment type="caution">
    <text evidence="5">The sequence shown here is derived from an EMBL/GenBank/DDBJ whole genome shotgun (WGS) entry which is preliminary data.</text>
</comment>
<comment type="similarity">
    <text evidence="3">Belongs to the succinylarginine dihydrolase family.</text>
</comment>
<dbReference type="PANTHER" id="PTHR30420">
    <property type="entry name" value="N-SUCCINYLARGININE DIHYDROLASE"/>
    <property type="match status" value="1"/>
</dbReference>
<dbReference type="NCBIfam" id="NF009789">
    <property type="entry name" value="PRK13281.1"/>
    <property type="match status" value="1"/>
</dbReference>
<accession>A0ABT2YPM5</accession>
<sequence length="445" mass="49432">MTFEVNFDGLIGPTHNHGGLSFGNVASNKHAALTSSPKKAALQGLEKMKALADMGMKQAVLPPHERPYIPTLRELGFQGETDSDVLKEVVASAPYLLKQVSSASNMWVANAATVSPFSDTQNGKTHFTPANLSSMFHRSIEAKTTSNILKAIFQGDDYSHHEPLPAGEYFSDEGAANHTRFCQEYGQEGVEFFVYGASRFNPNTPKPAVFPARQTLEASQAIARKHGLSSNKTVFAQQNPIVIDAGVFHNDVIAVGTRDLLFYHELAFLDSEQVISQLEESMDGHFQSIKVADSEVPLKDAVSSYLFNSQLLTVPEQTGYTLIVPGECMKVESVKTYLDSLPERHQQINQVHYFNLEQSMRNGGGPACLRLRVVMSQQQIEQTKANVFLTDSLYQELKDWVNRHYRDELTPDDLYDPALLAESRAALDELTQILNIGPIYDFQKN</sequence>
<feature type="binding site" evidence="3">
    <location>
        <begin position="137"/>
        <end position="138"/>
    </location>
    <ligand>
        <name>substrate</name>
    </ligand>
</feature>
<dbReference type="InterPro" id="IPR037031">
    <property type="entry name" value="AstB_sf"/>
</dbReference>
<keyword evidence="6" id="KW-1185">Reference proteome</keyword>
<keyword evidence="2 3" id="KW-0378">Hydrolase</keyword>
<keyword evidence="1 3" id="KW-0056">Arginine metabolism</keyword>
<feature type="binding site" evidence="3">
    <location>
        <position position="110"/>
    </location>
    <ligand>
        <name>substrate</name>
    </ligand>
</feature>
<proteinExistence type="inferred from homology"/>
<evidence type="ECO:0000256" key="1">
    <source>
        <dbReference type="ARBA" id="ARBA00022503"/>
    </source>
</evidence>
<dbReference type="EC" id="3.5.3.23" evidence="3 4"/>
<comment type="pathway">
    <text evidence="3">Amino-acid degradation; L-arginine degradation via AST pathway; L-glutamate and succinate from L-arginine: step 2/5.</text>
</comment>
<dbReference type="PANTHER" id="PTHR30420:SF2">
    <property type="entry name" value="N-SUCCINYLARGININE DIHYDROLASE"/>
    <property type="match status" value="1"/>
</dbReference>
<evidence type="ECO:0000313" key="5">
    <source>
        <dbReference type="EMBL" id="MCV2401832.1"/>
    </source>
</evidence>
<feature type="binding site" evidence="3">
    <location>
        <position position="213"/>
    </location>
    <ligand>
        <name>substrate</name>
    </ligand>
</feature>
<dbReference type="GO" id="GO:0009015">
    <property type="term" value="F:N-succinylarginine dihydrolase activity"/>
    <property type="evidence" value="ECO:0007669"/>
    <property type="project" value="UniProtKB-EC"/>
</dbReference>
<name>A0ABT2YPM5_9GAMM</name>
<reference evidence="5 6" key="1">
    <citation type="submission" date="2022-10" db="EMBL/GenBank/DDBJ databases">
        <title>Marinomonas transparenta sp. nov. and Marinomonas sargassi sp. nov., isolated from marine alga (Sargassum natans (L.) Gaillon).</title>
        <authorList>
            <person name="Wang Y."/>
        </authorList>
    </citation>
    <scope>NUCLEOTIDE SEQUENCE [LARGE SCALE GENOMIC DNA]</scope>
    <source>
        <strain evidence="5 6">C2222</strain>
    </source>
</reference>
<dbReference type="Gene3D" id="3.75.10.20">
    <property type="entry name" value="Succinylarginine dihydrolase"/>
    <property type="match status" value="1"/>
</dbReference>
<comment type="catalytic activity">
    <reaction evidence="3">
        <text>N(2)-succinyl-L-arginine + 2 H2O + 2 H(+) = N(2)-succinyl-L-ornithine + 2 NH4(+) + CO2</text>
        <dbReference type="Rhea" id="RHEA:19533"/>
        <dbReference type="ChEBI" id="CHEBI:15377"/>
        <dbReference type="ChEBI" id="CHEBI:15378"/>
        <dbReference type="ChEBI" id="CHEBI:16526"/>
        <dbReference type="ChEBI" id="CHEBI:28938"/>
        <dbReference type="ChEBI" id="CHEBI:58241"/>
        <dbReference type="ChEBI" id="CHEBI:58514"/>
        <dbReference type="EC" id="3.5.3.23"/>
    </reaction>
</comment>
<feature type="binding site" evidence="3">
    <location>
        <position position="362"/>
    </location>
    <ligand>
        <name>substrate</name>
    </ligand>
</feature>
<evidence type="ECO:0000256" key="4">
    <source>
        <dbReference type="NCBIfam" id="TIGR03241"/>
    </source>
</evidence>